<accession>A0A3M7QNR7</accession>
<protein>
    <submittedName>
        <fullName evidence="1">Uncharacterized protein</fullName>
    </submittedName>
</protein>
<evidence type="ECO:0000313" key="2">
    <source>
        <dbReference type="Proteomes" id="UP000276133"/>
    </source>
</evidence>
<dbReference type="EMBL" id="REGN01005524">
    <property type="protein sequence ID" value="RNA13046.1"/>
    <property type="molecule type" value="Genomic_DNA"/>
</dbReference>
<dbReference type="Proteomes" id="UP000276133">
    <property type="component" value="Unassembled WGS sequence"/>
</dbReference>
<sequence>MHKTCEFQANCDNEKVKAMIKEKLTVAFKKLKECKHKNLFVNQCFEKSGSFRLQNVLFHPDSGQNCPDIIF</sequence>
<evidence type="ECO:0000313" key="1">
    <source>
        <dbReference type="EMBL" id="RNA13046.1"/>
    </source>
</evidence>
<comment type="caution">
    <text evidence="1">The sequence shown here is derived from an EMBL/GenBank/DDBJ whole genome shotgun (WGS) entry which is preliminary data.</text>
</comment>
<dbReference type="AlphaFoldDB" id="A0A3M7QNR7"/>
<proteinExistence type="predicted"/>
<reference evidence="1 2" key="1">
    <citation type="journal article" date="2018" name="Sci. Rep.">
        <title>Genomic signatures of local adaptation to the degree of environmental predictability in rotifers.</title>
        <authorList>
            <person name="Franch-Gras L."/>
            <person name="Hahn C."/>
            <person name="Garcia-Roger E.M."/>
            <person name="Carmona M.J."/>
            <person name="Serra M."/>
            <person name="Gomez A."/>
        </authorList>
    </citation>
    <scope>NUCLEOTIDE SEQUENCE [LARGE SCALE GENOMIC DNA]</scope>
    <source>
        <strain evidence="1">HYR1</strain>
    </source>
</reference>
<name>A0A3M7QNR7_BRAPC</name>
<organism evidence="1 2">
    <name type="scientific">Brachionus plicatilis</name>
    <name type="common">Marine rotifer</name>
    <name type="synonym">Brachionus muelleri</name>
    <dbReference type="NCBI Taxonomy" id="10195"/>
    <lineage>
        <taxon>Eukaryota</taxon>
        <taxon>Metazoa</taxon>
        <taxon>Spiralia</taxon>
        <taxon>Gnathifera</taxon>
        <taxon>Rotifera</taxon>
        <taxon>Eurotatoria</taxon>
        <taxon>Monogononta</taxon>
        <taxon>Pseudotrocha</taxon>
        <taxon>Ploima</taxon>
        <taxon>Brachionidae</taxon>
        <taxon>Brachionus</taxon>
    </lineage>
</organism>
<keyword evidence="2" id="KW-1185">Reference proteome</keyword>
<gene>
    <name evidence="1" type="ORF">BpHYR1_018755</name>
</gene>